<dbReference type="GO" id="GO:0015986">
    <property type="term" value="P:proton motive force-driven ATP synthesis"/>
    <property type="evidence" value="ECO:0007669"/>
    <property type="project" value="InterPro"/>
</dbReference>
<evidence type="ECO:0000256" key="13">
    <source>
        <dbReference type="ARBA" id="ARBA00064647"/>
    </source>
</evidence>
<name>A0A0B6VPC3_9TELE</name>
<comment type="function">
    <text evidence="12">Subunit 8, of the mitochondrial membrane ATP synthase complex (F(1)F(0) ATP synthase or Complex V) that produces ATP from ADP in the presence of a proton gradient across the membrane which is generated by electron transport complexes of the respiratory chain. ATP synthase complex consist of a soluble F(1) head domain - the catalytic core - and a membrane F(1) domain - the membrane proton channel. These two domains are linked by a central stalk rotating inside the F(1) region and a stationary peripheral stalk. During catalysis, ATP synthesis in the catalytic domain of F(1) is coupled via a rotary mechanism of the central stalk subunits to proton translocation. In vivo, can only synthesize ATP although its ATP hydrolase activity can be activated artificially in vitro. Part of the complex F(0) domain.</text>
</comment>
<keyword evidence="5 14" id="KW-0812">Transmembrane</keyword>
<keyword evidence="10 15" id="KW-0472">Membrane</keyword>
<evidence type="ECO:0000313" key="16">
    <source>
        <dbReference type="EMBL" id="BAQ20920.1"/>
    </source>
</evidence>
<evidence type="ECO:0000256" key="4">
    <source>
        <dbReference type="ARBA" id="ARBA00022547"/>
    </source>
</evidence>
<dbReference type="PANTHER" id="PTHR39937">
    <property type="entry name" value="ATP SYNTHASE PROTEIN 8"/>
    <property type="match status" value="1"/>
</dbReference>
<keyword evidence="4 14" id="KW-0138">CF(0)</keyword>
<dbReference type="EMBL" id="AB355918">
    <property type="protein sequence ID" value="BAQ20920.1"/>
    <property type="molecule type" value="Genomic_DNA"/>
</dbReference>
<evidence type="ECO:0000256" key="14">
    <source>
        <dbReference type="RuleBase" id="RU003661"/>
    </source>
</evidence>
<feature type="transmembrane region" description="Helical" evidence="15">
    <location>
        <begin position="6"/>
        <end position="25"/>
    </location>
</feature>
<keyword evidence="8 14" id="KW-0406">Ion transport</keyword>
<reference evidence="16" key="1">
    <citation type="journal article" date="2016" name="BMC Genomics">
        <title>Structure and variation of the mitochondrial genome of fishes.</title>
        <authorList>
            <person name="Satoh T.P."/>
            <person name="Miya M."/>
            <person name="Mabuchi K."/>
            <person name="Nishida M."/>
        </authorList>
    </citation>
    <scope>NUCLEOTIDE SEQUENCE</scope>
</reference>
<keyword evidence="9 14" id="KW-0496">Mitochondrion</keyword>
<geneLocation type="mitochondrion" evidence="16"/>
<dbReference type="GO" id="GO:0031966">
    <property type="term" value="C:mitochondrial membrane"/>
    <property type="evidence" value="ECO:0007669"/>
    <property type="project" value="UniProtKB-SubCell"/>
</dbReference>
<evidence type="ECO:0000256" key="10">
    <source>
        <dbReference type="ARBA" id="ARBA00023136"/>
    </source>
</evidence>
<accession>A0A0B6VPC3</accession>
<evidence type="ECO:0000256" key="12">
    <source>
        <dbReference type="ARBA" id="ARBA00053067"/>
    </source>
</evidence>
<proteinExistence type="inferred from homology"/>
<dbReference type="GO" id="GO:0045259">
    <property type="term" value="C:proton-transporting ATP synthase complex"/>
    <property type="evidence" value="ECO:0007669"/>
    <property type="project" value="UniProtKB-KW"/>
</dbReference>
<evidence type="ECO:0000256" key="15">
    <source>
        <dbReference type="SAM" id="Phobius"/>
    </source>
</evidence>
<comment type="subunit">
    <text evidence="13">Component of the ATP synthase complex composed at least of ATP5F1A/subunit alpha, ATP5F1B/subunit beta, ATP5MC1/subunit c (homooctomer), MT-ATP6/subunit a, MT-ATP8/subunit 8, ATP5ME/subunit e, ATP5MF/subunit f, ATP5MG/subunit g, ATP5MK/subunit k, ATP5MJ/subunit j, ATP5F1C/subunit gamma, ATP5F1D/subunit delta, ATP5F1E/subunit epsilon, ATP5PF/subunit F6, ATP5PB/subunit b, ATP5PD/subunit d, ATP5PO/subunit OSCP. ATP synthase complex consists of a soluble F(1) head domain (subunits alpha(3) and beta(3)) - the catalytic core - and a membrane F(0) domain - the membrane proton channel (subunits c, a, 8, e, f, g, k and j). These two domains are linked by a central stalk (subunits gamma, delta, and epsilon) rotating inside the F1 region and a stationary peripheral stalk (subunits F6, b, d, and OSCP).</text>
</comment>
<keyword evidence="3 14" id="KW-0813">Transport</keyword>
<dbReference type="Pfam" id="PF00895">
    <property type="entry name" value="ATP-synt_8"/>
    <property type="match status" value="1"/>
</dbReference>
<evidence type="ECO:0000256" key="7">
    <source>
        <dbReference type="ARBA" id="ARBA00022989"/>
    </source>
</evidence>
<dbReference type="InterPro" id="IPR050635">
    <property type="entry name" value="ATPase_protein_8"/>
</dbReference>
<comment type="subcellular location">
    <subcellularLocation>
        <location evidence="1 14">Mitochondrion membrane</location>
        <topology evidence="1 14">Single-pass membrane protein</topology>
    </subcellularLocation>
</comment>
<evidence type="ECO:0000256" key="8">
    <source>
        <dbReference type="ARBA" id="ARBA00023065"/>
    </source>
</evidence>
<keyword evidence="7 15" id="KW-1133">Transmembrane helix</keyword>
<dbReference type="GO" id="GO:0015078">
    <property type="term" value="F:proton transmembrane transporter activity"/>
    <property type="evidence" value="ECO:0007669"/>
    <property type="project" value="InterPro"/>
</dbReference>
<gene>
    <name evidence="16" type="primary">ATPase8</name>
</gene>
<sequence length="55" mass="6560">MPQLNPSPWFYIFIVSWLVLLTVAFPKTLDYTFPNEATLQDTQEAKRGTWLWPWT</sequence>
<evidence type="ECO:0000256" key="1">
    <source>
        <dbReference type="ARBA" id="ARBA00004304"/>
    </source>
</evidence>
<keyword evidence="11" id="KW-0066">ATP synthesis</keyword>
<evidence type="ECO:0000256" key="5">
    <source>
        <dbReference type="ARBA" id="ARBA00022692"/>
    </source>
</evidence>
<dbReference type="PANTHER" id="PTHR39937:SF1">
    <property type="entry name" value="ATP SYNTHASE PROTEIN 8"/>
    <property type="match status" value="1"/>
</dbReference>
<keyword evidence="6 14" id="KW-0375">Hydrogen ion transport</keyword>
<comment type="similarity">
    <text evidence="2 14">Belongs to the ATPase protein 8 family.</text>
</comment>
<dbReference type="AlphaFoldDB" id="A0A0B6VPC3"/>
<evidence type="ECO:0000256" key="11">
    <source>
        <dbReference type="ARBA" id="ARBA00023310"/>
    </source>
</evidence>
<evidence type="ECO:0000256" key="2">
    <source>
        <dbReference type="ARBA" id="ARBA00008892"/>
    </source>
</evidence>
<organism evidence="16">
    <name type="scientific">Polydactylus plebeius</name>
    <name type="common">striped threadfin</name>
    <dbReference type="NCBI Taxonomy" id="392546"/>
    <lineage>
        <taxon>Eukaryota</taxon>
        <taxon>Metazoa</taxon>
        <taxon>Chordata</taxon>
        <taxon>Craniata</taxon>
        <taxon>Vertebrata</taxon>
        <taxon>Euteleostomi</taxon>
        <taxon>Actinopterygii</taxon>
        <taxon>Neopterygii</taxon>
        <taxon>Teleostei</taxon>
        <taxon>Neoteleostei</taxon>
        <taxon>Acanthomorphata</taxon>
        <taxon>Carangaria</taxon>
        <taxon>Carangaria incertae sedis</taxon>
        <taxon>Polynemidae</taxon>
        <taxon>Polydactylus</taxon>
    </lineage>
</organism>
<dbReference type="InterPro" id="IPR001421">
    <property type="entry name" value="ATP8_metazoa"/>
</dbReference>
<evidence type="ECO:0000256" key="9">
    <source>
        <dbReference type="ARBA" id="ARBA00023128"/>
    </source>
</evidence>
<evidence type="ECO:0000256" key="3">
    <source>
        <dbReference type="ARBA" id="ARBA00022448"/>
    </source>
</evidence>
<protein>
    <recommendedName>
        <fullName evidence="14">ATP synthase complex subunit 8</fullName>
    </recommendedName>
</protein>
<evidence type="ECO:0000256" key="6">
    <source>
        <dbReference type="ARBA" id="ARBA00022781"/>
    </source>
</evidence>